<feature type="domain" description="Fatty acid desaturase" evidence="2">
    <location>
        <begin position="123"/>
        <end position="374"/>
    </location>
</feature>
<evidence type="ECO:0000313" key="4">
    <source>
        <dbReference type="Proteomes" id="UP001165090"/>
    </source>
</evidence>
<evidence type="ECO:0000256" key="1">
    <source>
        <dbReference type="SAM" id="Phobius"/>
    </source>
</evidence>
<accession>A0ABQ5SNH3</accession>
<dbReference type="PANTHER" id="PTHR32100">
    <property type="entry name" value="OMEGA-6 FATTY ACID DESATURASE, CHLOROPLASTIC"/>
    <property type="match status" value="1"/>
</dbReference>
<protein>
    <recommendedName>
        <fullName evidence="2">Fatty acid desaturase domain-containing protein</fullName>
    </recommendedName>
</protein>
<evidence type="ECO:0000313" key="3">
    <source>
        <dbReference type="EMBL" id="GLI71324.1"/>
    </source>
</evidence>
<dbReference type="EMBL" id="BSDZ01000103">
    <property type="protein sequence ID" value="GLI71324.1"/>
    <property type="molecule type" value="Genomic_DNA"/>
</dbReference>
<dbReference type="CDD" id="cd03507">
    <property type="entry name" value="Delta12-FADS-like"/>
    <property type="match status" value="1"/>
</dbReference>
<feature type="transmembrane region" description="Helical" evidence="1">
    <location>
        <begin position="101"/>
        <end position="119"/>
    </location>
</feature>
<feature type="transmembrane region" description="Helical" evidence="1">
    <location>
        <begin position="252"/>
        <end position="275"/>
    </location>
</feature>
<dbReference type="Pfam" id="PF00487">
    <property type="entry name" value="FA_desaturase"/>
    <property type="match status" value="1"/>
</dbReference>
<organism evidence="3 4">
    <name type="scientific">Volvox africanus</name>
    <dbReference type="NCBI Taxonomy" id="51714"/>
    <lineage>
        <taxon>Eukaryota</taxon>
        <taxon>Viridiplantae</taxon>
        <taxon>Chlorophyta</taxon>
        <taxon>core chlorophytes</taxon>
        <taxon>Chlorophyceae</taxon>
        <taxon>CS clade</taxon>
        <taxon>Chlamydomonadales</taxon>
        <taxon>Volvocaceae</taxon>
        <taxon>Volvox</taxon>
    </lineage>
</organism>
<comment type="caution">
    <text evidence="3">The sequence shown here is derived from an EMBL/GenBank/DDBJ whole genome shotgun (WGS) entry which is preliminary data.</text>
</comment>
<gene>
    <name evidence="3" type="ORF">VaNZ11_016484</name>
</gene>
<name>A0ABQ5SNH3_9CHLO</name>
<keyword evidence="1" id="KW-0472">Membrane</keyword>
<dbReference type="InterPro" id="IPR012171">
    <property type="entry name" value="Fatty_acid_desaturase"/>
</dbReference>
<dbReference type="InterPro" id="IPR005804">
    <property type="entry name" value="FA_desaturase_dom"/>
</dbReference>
<evidence type="ECO:0000259" key="2">
    <source>
        <dbReference type="Pfam" id="PF00487"/>
    </source>
</evidence>
<reference evidence="3 4" key="1">
    <citation type="journal article" date="2023" name="IScience">
        <title>Expanded male sex-determining region conserved during the evolution of homothallism in the green alga Volvox.</title>
        <authorList>
            <person name="Yamamoto K."/>
            <person name="Matsuzaki R."/>
            <person name="Mahakham W."/>
            <person name="Heman W."/>
            <person name="Sekimoto H."/>
            <person name="Kawachi M."/>
            <person name="Minakuchi Y."/>
            <person name="Toyoda A."/>
            <person name="Nozaki H."/>
        </authorList>
    </citation>
    <scope>NUCLEOTIDE SEQUENCE [LARGE SCALE GENOMIC DNA]</scope>
    <source>
        <strain evidence="3 4">NIES-4468</strain>
    </source>
</reference>
<proteinExistence type="predicted"/>
<keyword evidence="4" id="KW-1185">Reference proteome</keyword>
<keyword evidence="1" id="KW-1133">Transmembrane helix</keyword>
<dbReference type="Proteomes" id="UP001165090">
    <property type="component" value="Unassembled WGS sequence"/>
</dbReference>
<sequence>MSFALARPGALRPVSTQRGPSVRVAKPGLLRVPAIAARPRVQTNAAALTVPVNQLTDEERAQLARELGYKSIGRELPDDVTLTDIVKSMPSEVFELDHGKAWRAVLVSITAMAASLYLISISPWYLLPFAWALAGTAFTGFFVVGHDCGHRSFHTNNLVEDIVGHVMFAPLIYPFEPWRIKHNHHHAHTNKLVEDTAWHPVTEAEMAKWDPTTAAFFRVFLGTPLKLWASVGHWLVWHFDLKKYTPKQQTRVIISLAVVYGFMAVAFPALVYYTGWWGFVKYWLMPWLGYHFWMSTFTVVHHTAPHIPFKKAEKWNAAKAQLSGTVHCDFPEWVEFLTHDISWHVPHHVSSKIPWYNLRKATESLRQNWGEYMTECTFNWRVVKNICTECHVYDEVVNYKPFDFKQEETLFAVQRKIIPDSATY</sequence>
<keyword evidence="1" id="KW-0812">Transmembrane</keyword>